<evidence type="ECO:0000256" key="4">
    <source>
        <dbReference type="ARBA" id="ARBA00022679"/>
    </source>
</evidence>
<evidence type="ECO:0000256" key="1">
    <source>
        <dbReference type="ARBA" id="ARBA00004236"/>
    </source>
</evidence>
<dbReference type="PANTHER" id="PTHR43646:SF2">
    <property type="entry name" value="GLYCOSYLTRANSFERASE 2-LIKE DOMAIN-CONTAINING PROTEIN"/>
    <property type="match status" value="1"/>
</dbReference>
<dbReference type="InterPro" id="IPR029044">
    <property type="entry name" value="Nucleotide-diphossugar_trans"/>
</dbReference>
<dbReference type="Gene3D" id="3.90.550.10">
    <property type="entry name" value="Spore Coat Polysaccharide Biosynthesis Protein SpsA, Chain A"/>
    <property type="match status" value="1"/>
</dbReference>
<dbReference type="CDD" id="cd00761">
    <property type="entry name" value="Glyco_tranf_GTA_type"/>
    <property type="match status" value="1"/>
</dbReference>
<keyword evidence="3" id="KW-0328">Glycosyltransferase</keyword>
<comment type="subcellular location">
    <subcellularLocation>
        <location evidence="1">Cell membrane</location>
    </subcellularLocation>
</comment>
<feature type="transmembrane region" description="Helical" evidence="6">
    <location>
        <begin position="6"/>
        <end position="28"/>
    </location>
</feature>
<feature type="domain" description="Glycosyltransferase 2-like" evidence="7">
    <location>
        <begin position="47"/>
        <end position="220"/>
    </location>
</feature>
<dbReference type="SUPFAM" id="SSF53448">
    <property type="entry name" value="Nucleotide-diphospho-sugar transferases"/>
    <property type="match status" value="1"/>
</dbReference>
<dbReference type="AlphaFoldDB" id="A0A382VD56"/>
<dbReference type="Pfam" id="PF00535">
    <property type="entry name" value="Glycos_transf_2"/>
    <property type="match status" value="1"/>
</dbReference>
<dbReference type="PANTHER" id="PTHR43646">
    <property type="entry name" value="GLYCOSYLTRANSFERASE"/>
    <property type="match status" value="1"/>
</dbReference>
<reference evidence="8" key="1">
    <citation type="submission" date="2018-05" db="EMBL/GenBank/DDBJ databases">
        <authorList>
            <person name="Lanie J.A."/>
            <person name="Ng W.-L."/>
            <person name="Kazmierczak K.M."/>
            <person name="Andrzejewski T.M."/>
            <person name="Davidsen T.M."/>
            <person name="Wayne K.J."/>
            <person name="Tettelin H."/>
            <person name="Glass J.I."/>
            <person name="Rusch D."/>
            <person name="Podicherti R."/>
            <person name="Tsui H.-C.T."/>
            <person name="Winkler M.E."/>
        </authorList>
    </citation>
    <scope>NUCLEOTIDE SEQUENCE</scope>
</reference>
<evidence type="ECO:0000259" key="7">
    <source>
        <dbReference type="Pfam" id="PF00535"/>
    </source>
</evidence>
<keyword evidence="6" id="KW-1133">Transmembrane helix</keyword>
<evidence type="ECO:0000256" key="6">
    <source>
        <dbReference type="SAM" id="Phobius"/>
    </source>
</evidence>
<accession>A0A382VD56</accession>
<dbReference type="GO" id="GO:0016757">
    <property type="term" value="F:glycosyltransferase activity"/>
    <property type="evidence" value="ECO:0007669"/>
    <property type="project" value="UniProtKB-KW"/>
</dbReference>
<protein>
    <recommendedName>
        <fullName evidence="7">Glycosyltransferase 2-like domain-containing protein</fullName>
    </recommendedName>
</protein>
<feature type="non-terminal residue" evidence="8">
    <location>
        <position position="223"/>
    </location>
</feature>
<evidence type="ECO:0000256" key="3">
    <source>
        <dbReference type="ARBA" id="ARBA00022676"/>
    </source>
</evidence>
<dbReference type="GO" id="GO:0005886">
    <property type="term" value="C:plasma membrane"/>
    <property type="evidence" value="ECO:0007669"/>
    <property type="project" value="UniProtKB-SubCell"/>
</dbReference>
<sequence length="223" mass="25154">VLELVLHSVVAAIACFSVMIAFSNTRFLNRKSSTVMKNTRIDTVTVSVLIPARDEENRISECLQSLISQCSNVIEVIVLDDRSTDATAEIVMEFSEQDSRVKLMSGEELPPGWIGKHWACHQLSLVSEGQYLLFLDADTVLEEDAILLALGKAMEGNCDLLTFMPRRIAKCVAEKLMFPFIDWAIFCWLPMSQAHKRKNPYLSATYGQFMLFKRLAYEQIGGH</sequence>
<evidence type="ECO:0000313" key="8">
    <source>
        <dbReference type="EMBL" id="SVD44424.1"/>
    </source>
</evidence>
<keyword evidence="6" id="KW-0812">Transmembrane</keyword>
<organism evidence="8">
    <name type="scientific">marine metagenome</name>
    <dbReference type="NCBI Taxonomy" id="408172"/>
    <lineage>
        <taxon>unclassified sequences</taxon>
        <taxon>metagenomes</taxon>
        <taxon>ecological metagenomes</taxon>
    </lineage>
</organism>
<feature type="non-terminal residue" evidence="8">
    <location>
        <position position="1"/>
    </location>
</feature>
<gene>
    <name evidence="8" type="ORF">METZ01_LOCUS397278</name>
</gene>
<evidence type="ECO:0000256" key="5">
    <source>
        <dbReference type="ARBA" id="ARBA00023136"/>
    </source>
</evidence>
<proteinExistence type="predicted"/>
<dbReference type="InterPro" id="IPR001173">
    <property type="entry name" value="Glyco_trans_2-like"/>
</dbReference>
<keyword evidence="5 6" id="KW-0472">Membrane</keyword>
<keyword evidence="4" id="KW-0808">Transferase</keyword>
<dbReference type="EMBL" id="UINC01151043">
    <property type="protein sequence ID" value="SVD44424.1"/>
    <property type="molecule type" value="Genomic_DNA"/>
</dbReference>
<name>A0A382VD56_9ZZZZ</name>
<evidence type="ECO:0000256" key="2">
    <source>
        <dbReference type="ARBA" id="ARBA00022475"/>
    </source>
</evidence>
<keyword evidence="2" id="KW-1003">Cell membrane</keyword>